<evidence type="ECO:0000256" key="1">
    <source>
        <dbReference type="ARBA" id="ARBA00006192"/>
    </source>
</evidence>
<protein>
    <recommendedName>
        <fullName evidence="9">Pentacotripeptide-repeat region of PRORP domain-containing protein</fullName>
    </recommendedName>
</protein>
<feature type="repeat" description="PPR" evidence="5">
    <location>
        <begin position="494"/>
        <end position="528"/>
    </location>
</feature>
<sequence length="1272" mass="144522">MLERAARSLENAGQRVFSHSKKAIRSEGVLNAAFWHHGAIDIELSSGYGKSQRRPSKSCSSSAKFRSAPVFSYPPDIHLEFLYPPRTKSFARAYLRNYLRGPVHRRSRRQSSRAYSSNPASDIALRQMSIDLRIPQLQALLDGTGSPELGYDTAWDLYQSCNCPQHLRPQLLAYMSESSSPKDIKRAETLFATIPTDHRRAENYLSVVKSLLRESSDTASVLDICKEAVARFQGQLCWSFTLSIVVDRADWDTALELWRNKPHAPPGHDPIKSECPDLYRLEALPKRLLSVLEKVETGVLSKRSPGLPSLSKFLMHIVVANKIIMQSTSTESLLLLFRRLSNLKWLEARHYLRAITTLEALDIKSAIIRSLVVYRNFRWVMSEVKPNERLLTGLLGVLCSLHVAEGVSYLLDEFRLFHGKPSVGAYKRALTTYSRLGDVTAVHQTFDNYLEDHGPPSDQKVLSPLIYVHARVGEFEMARQELERLSKAFNFVPDRVTWNILLTAHANANDHHGASRTLNEMIKAGASPSSYTIGILMSLLAKRRDLDGVLSMFTIAKRYKVRLNTAIFDTVVTTLCNNRRLAEAEDLVEHVLTLNLPGSVTRMFNILLLNYAFLLDFDAMVRLQNRMREAKVPFDGMTYAVLMMSLVRSQNTGPARDILELLHRNRRIRITELHYAILLIGYANSRNRDMIHVLYKEISERFKDIHPSSKLSILKAKIDRDLQIYAETGGSASGKELQLTHSEQYLDTIMNEFNIKAYATRQPQPGVRKRSVKEAFPAAYYDQIISTYGAHGALDRASQLFEEYRRMKQGLPTGGDSSGGLRLPLRLLDTVMQIHLKAKDYKMVERCWETAFERTLRVVRPFSVILTPNEPDEPSASFSTSGSTYTTNITQPASPQPVGSADDAHIIPSHRFVLSYCLNPFIKALAFQQDYSRIAEVISEVERAGFALTTHNWSLYIKLLCLSAEVEHQTLAFTLFEEKFISNFPGWKYLRRSYSLRPPGASDGLDLLESKSTLRGKHPGLMGKVGRSVWSNIDPSYMQPTYVTMIHLGSALIEFKARSVADGGESLRALYEVAPGTFDAVCDIPYLREKFQKSLLRGEDVWEEEEDDSGPTEIPVRDEVWTRGILGTVGGRRLKTQPFYPKDRNRNPIDEEGDPIDEEDDEKMDYYYKAITSEPDPDQLSALLEEDEAWKSSLQAQMRSDMPPPPEETLRPEDELDLAREAMNKSGESARELAFQKLLYKSRRQWPPPHSDPVKRRKRDVRESVFDFIDHI</sequence>
<dbReference type="Proteomes" id="UP000224634">
    <property type="component" value="Unassembled WGS sequence"/>
</dbReference>
<feature type="compositionally biased region" description="Polar residues" evidence="6">
    <location>
        <begin position="876"/>
        <end position="893"/>
    </location>
</feature>
<evidence type="ECO:0000313" key="8">
    <source>
        <dbReference type="Proteomes" id="UP000224634"/>
    </source>
</evidence>
<organism evidence="7 8">
    <name type="scientific">Polytolypa hystricis (strain UAMH7299)</name>
    <dbReference type="NCBI Taxonomy" id="1447883"/>
    <lineage>
        <taxon>Eukaryota</taxon>
        <taxon>Fungi</taxon>
        <taxon>Dikarya</taxon>
        <taxon>Ascomycota</taxon>
        <taxon>Pezizomycotina</taxon>
        <taxon>Eurotiomycetes</taxon>
        <taxon>Eurotiomycetidae</taxon>
        <taxon>Onygenales</taxon>
        <taxon>Onygenales incertae sedis</taxon>
        <taxon>Polytolypa</taxon>
    </lineage>
</organism>
<comment type="subunit">
    <text evidence="4">Binds to mitochondrial small subunit 15S rRNA.</text>
</comment>
<feature type="compositionally biased region" description="Acidic residues" evidence="6">
    <location>
        <begin position="1150"/>
        <end position="1161"/>
    </location>
</feature>
<evidence type="ECO:0000313" key="7">
    <source>
        <dbReference type="EMBL" id="PGH18313.1"/>
    </source>
</evidence>
<dbReference type="OrthoDB" id="1882346at2759"/>
<dbReference type="NCBIfam" id="TIGR00756">
    <property type="entry name" value="PPR"/>
    <property type="match status" value="1"/>
</dbReference>
<evidence type="ECO:0000256" key="2">
    <source>
        <dbReference type="ARBA" id="ARBA00022737"/>
    </source>
</evidence>
<evidence type="ECO:0000256" key="5">
    <source>
        <dbReference type="PROSITE-ProRule" id="PRU00708"/>
    </source>
</evidence>
<dbReference type="PANTHER" id="PTHR47447:SF23">
    <property type="entry name" value="PENTACOTRIPEPTIDE-REPEAT REGION OF PRORP DOMAIN-CONTAINING PROTEIN"/>
    <property type="match status" value="1"/>
</dbReference>
<gene>
    <name evidence="7" type="ORF">AJ80_04491</name>
</gene>
<comment type="function">
    <text evidence="3">Regulates mitochondrial small subunit maturation by controlling 15S rRNA 5'-end processing. Localizes to the 5' precursor of the 15S rRNA in a position that is subsequently occupied by mS47 in the mature yeast mtSSU. Uses structure and sequence-specific RNA recognition, binding to a single-stranded region of the precursor and specifically recognizing bases -6 to -1. The exchange of Ccm1 for mS47 is coupled to the irreversible removal of precursor rRNA that is accompanied by conformational changes of the mitoribosomal proteins uS5m and mS26. These conformational changes signal completion of 5'-end rRNA processing through protection of the mature 5'-end of the 15S rRNA and stabilization of mS47. The removal of the 5' precursor together with the dissociation of Ccm1 may be catalyzed by the 5'-3' exoribonuclease Pet127. Involved in the specific removal of group I introns in mitochondrial encoded transcripts.</text>
</comment>
<comment type="similarity">
    <text evidence="1">Belongs to the CCM1 family.</text>
</comment>
<comment type="caution">
    <text evidence="7">The sequence shown here is derived from an EMBL/GenBank/DDBJ whole genome shotgun (WGS) entry which is preliminary data.</text>
</comment>
<evidence type="ECO:0000256" key="3">
    <source>
        <dbReference type="ARBA" id="ARBA00044493"/>
    </source>
</evidence>
<dbReference type="AlphaFoldDB" id="A0A2B7YBA1"/>
<reference evidence="7 8" key="1">
    <citation type="submission" date="2017-10" db="EMBL/GenBank/DDBJ databases">
        <title>Comparative genomics in systemic dimorphic fungi from Ajellomycetaceae.</title>
        <authorList>
            <person name="Munoz J.F."/>
            <person name="Mcewen J.G."/>
            <person name="Clay O.K."/>
            <person name="Cuomo C.A."/>
        </authorList>
    </citation>
    <scope>NUCLEOTIDE SEQUENCE [LARGE SCALE GENOMIC DNA]</scope>
    <source>
        <strain evidence="7 8">UAMH7299</strain>
    </source>
</reference>
<keyword evidence="8" id="KW-1185">Reference proteome</keyword>
<evidence type="ECO:0000256" key="4">
    <source>
        <dbReference type="ARBA" id="ARBA00044511"/>
    </source>
</evidence>
<feature type="region of interest" description="Disordered" evidence="6">
    <location>
        <begin position="1136"/>
        <end position="1161"/>
    </location>
</feature>
<dbReference type="Pfam" id="PF13041">
    <property type="entry name" value="PPR_2"/>
    <property type="match status" value="1"/>
</dbReference>
<proteinExistence type="inferred from homology"/>
<keyword evidence="2" id="KW-0677">Repeat</keyword>
<dbReference type="PROSITE" id="PS51375">
    <property type="entry name" value="PPR"/>
    <property type="match status" value="1"/>
</dbReference>
<accession>A0A2B7YBA1</accession>
<dbReference type="InterPro" id="IPR011990">
    <property type="entry name" value="TPR-like_helical_dom_sf"/>
</dbReference>
<evidence type="ECO:0000256" key="6">
    <source>
        <dbReference type="SAM" id="MobiDB-lite"/>
    </source>
</evidence>
<dbReference type="EMBL" id="PDNA01000058">
    <property type="protein sequence ID" value="PGH18313.1"/>
    <property type="molecule type" value="Genomic_DNA"/>
</dbReference>
<dbReference type="PANTHER" id="PTHR47447">
    <property type="entry name" value="OS03G0856100 PROTEIN"/>
    <property type="match status" value="1"/>
</dbReference>
<name>A0A2B7YBA1_POLH7</name>
<dbReference type="STRING" id="1447883.A0A2B7YBA1"/>
<feature type="region of interest" description="Disordered" evidence="6">
    <location>
        <begin position="871"/>
        <end position="897"/>
    </location>
</feature>
<dbReference type="Gene3D" id="1.25.40.10">
    <property type="entry name" value="Tetratricopeptide repeat domain"/>
    <property type="match status" value="3"/>
</dbReference>
<evidence type="ECO:0008006" key="9">
    <source>
        <dbReference type="Google" id="ProtNLM"/>
    </source>
</evidence>
<dbReference type="InterPro" id="IPR002885">
    <property type="entry name" value="PPR_rpt"/>
</dbReference>